<dbReference type="RefSeq" id="WP_304994202.1">
    <property type="nucleotide sequence ID" value="NZ_CP101717.1"/>
</dbReference>
<dbReference type="InterPro" id="IPR013520">
    <property type="entry name" value="Ribonucl_H"/>
</dbReference>
<dbReference type="Pfam" id="PF00929">
    <property type="entry name" value="RNase_T"/>
    <property type="match status" value="1"/>
</dbReference>
<evidence type="ECO:0000256" key="2">
    <source>
        <dbReference type="ARBA" id="ARBA00022801"/>
    </source>
</evidence>
<dbReference type="GO" id="GO:0008408">
    <property type="term" value="F:3'-5' exonuclease activity"/>
    <property type="evidence" value="ECO:0007669"/>
    <property type="project" value="TreeGrafter"/>
</dbReference>
<proteinExistence type="predicted"/>
<keyword evidence="2" id="KW-0378">Hydrolase</keyword>
<keyword evidence="1" id="KW-0540">Nuclease</keyword>
<dbReference type="CDD" id="cd06127">
    <property type="entry name" value="DEDDh"/>
    <property type="match status" value="1"/>
</dbReference>
<dbReference type="GO" id="GO:0003676">
    <property type="term" value="F:nucleic acid binding"/>
    <property type="evidence" value="ECO:0007669"/>
    <property type="project" value="InterPro"/>
</dbReference>
<dbReference type="EMBL" id="CP101717">
    <property type="protein sequence ID" value="WLD56916.1"/>
    <property type="molecule type" value="Genomic_DNA"/>
</dbReference>
<evidence type="ECO:0000313" key="5">
    <source>
        <dbReference type="EMBL" id="WLD56916.1"/>
    </source>
</evidence>
<dbReference type="SMART" id="SM00479">
    <property type="entry name" value="EXOIII"/>
    <property type="match status" value="1"/>
</dbReference>
<evidence type="ECO:0000256" key="3">
    <source>
        <dbReference type="ARBA" id="ARBA00022839"/>
    </source>
</evidence>
<name>A0AB38YC28_9GAMM</name>
<dbReference type="InterPro" id="IPR012337">
    <property type="entry name" value="RNaseH-like_sf"/>
</dbReference>
<gene>
    <name evidence="5" type="ORF">NFC81_09250</name>
</gene>
<dbReference type="GO" id="GO:0006259">
    <property type="term" value="P:DNA metabolic process"/>
    <property type="evidence" value="ECO:0007669"/>
    <property type="project" value="UniProtKB-ARBA"/>
</dbReference>
<feature type="domain" description="Exonuclease" evidence="4">
    <location>
        <begin position="3"/>
        <end position="201"/>
    </location>
</feature>
<dbReference type="Gene3D" id="3.30.420.10">
    <property type="entry name" value="Ribonuclease H-like superfamily/Ribonuclease H"/>
    <property type="match status" value="1"/>
</dbReference>
<keyword evidence="3 5" id="KW-0269">Exonuclease</keyword>
<dbReference type="InterPro" id="IPR036397">
    <property type="entry name" value="RNaseH_sf"/>
</dbReference>
<dbReference type="AlphaFoldDB" id="A0AB38YC28"/>
<reference evidence="5" key="1">
    <citation type="submission" date="2022-07" db="EMBL/GenBank/DDBJ databases">
        <title>Complete genome sequence of Salinispirillum sp. LH10-3-1 capable of multiple carbohydrate inversion isolated from a soda lake.</title>
        <authorList>
            <person name="Liu J."/>
            <person name="Zhai Y."/>
            <person name="Zhang H."/>
            <person name="Yang H."/>
            <person name="Qu J."/>
            <person name="Li J."/>
        </authorList>
    </citation>
    <scope>NUCLEOTIDE SEQUENCE</scope>
    <source>
        <strain evidence="5">LH 10-3-1</strain>
    </source>
</reference>
<evidence type="ECO:0000259" key="4">
    <source>
        <dbReference type="SMART" id="SM00479"/>
    </source>
</evidence>
<accession>A0AB38YC28</accession>
<dbReference type="SUPFAM" id="SSF53098">
    <property type="entry name" value="Ribonuclease H-like"/>
    <property type="match status" value="1"/>
</dbReference>
<organism evidence="5">
    <name type="scientific">Salinispirillum sp. LH 10-3-1</name>
    <dbReference type="NCBI Taxonomy" id="2952525"/>
    <lineage>
        <taxon>Bacteria</taxon>
        <taxon>Pseudomonadati</taxon>
        <taxon>Pseudomonadota</taxon>
        <taxon>Gammaproteobacteria</taxon>
        <taxon>Oceanospirillales</taxon>
        <taxon>Saccharospirillaceae</taxon>
        <taxon>Salinispirillum</taxon>
    </lineage>
</organism>
<sequence>MNLILAYDTETTGLPLWKDPSDHPDQPHLVQLAACVVDTDAREIVQSMDVIIRPEGWEIPDEVAAIHGINTDLAAAVGVPEKVAVDMFLSLWRGRTRMAHNEQFDARIMRIASMRHMGELVADRWKDTGESICTARLSTPVCALPPTDKMKAAKRFHHKTPNLTEAYETLTGKTMVNAHTAMADVLACIEVYWAILDATNAPEAA</sequence>
<protein>
    <submittedName>
        <fullName evidence="5">3'-5' exonuclease</fullName>
    </submittedName>
</protein>
<dbReference type="PANTHER" id="PTHR30231">
    <property type="entry name" value="DNA POLYMERASE III SUBUNIT EPSILON"/>
    <property type="match status" value="1"/>
</dbReference>
<evidence type="ECO:0000256" key="1">
    <source>
        <dbReference type="ARBA" id="ARBA00022722"/>
    </source>
</evidence>
<dbReference type="PANTHER" id="PTHR30231:SF4">
    <property type="entry name" value="PROTEIN NEN2"/>
    <property type="match status" value="1"/>
</dbReference>